<organism evidence="2 3">
    <name type="scientific">Gossypium arboreum</name>
    <name type="common">Tree cotton</name>
    <name type="synonym">Gossypium nanking</name>
    <dbReference type="NCBI Taxonomy" id="29729"/>
    <lineage>
        <taxon>Eukaryota</taxon>
        <taxon>Viridiplantae</taxon>
        <taxon>Streptophyta</taxon>
        <taxon>Embryophyta</taxon>
        <taxon>Tracheophyta</taxon>
        <taxon>Spermatophyta</taxon>
        <taxon>Magnoliopsida</taxon>
        <taxon>eudicotyledons</taxon>
        <taxon>Gunneridae</taxon>
        <taxon>Pentapetalae</taxon>
        <taxon>rosids</taxon>
        <taxon>malvids</taxon>
        <taxon>Malvales</taxon>
        <taxon>Malvaceae</taxon>
        <taxon>Malvoideae</taxon>
        <taxon>Gossypium</taxon>
    </lineage>
</organism>
<proteinExistence type="predicted"/>
<sequence length="53" mass="5748">MEDIFCSVPPISQNPITPDDGEYDFTDLFSTPIGTSKAGSSTYELPHEGVQGR</sequence>
<dbReference type="EMBL" id="JARKNE010000003">
    <property type="protein sequence ID" value="KAK5839041.1"/>
    <property type="molecule type" value="Genomic_DNA"/>
</dbReference>
<evidence type="ECO:0000313" key="2">
    <source>
        <dbReference type="EMBL" id="KAK5839041.1"/>
    </source>
</evidence>
<accession>A0ABR0QIA5</accession>
<name>A0ABR0QIA5_GOSAR</name>
<comment type="caution">
    <text evidence="2">The sequence shown here is derived from an EMBL/GenBank/DDBJ whole genome shotgun (WGS) entry which is preliminary data.</text>
</comment>
<dbReference type="Proteomes" id="UP001358586">
    <property type="component" value="Chromosome 3"/>
</dbReference>
<gene>
    <name evidence="2" type="ORF">PVK06_007797</name>
</gene>
<evidence type="ECO:0000313" key="3">
    <source>
        <dbReference type="Proteomes" id="UP001358586"/>
    </source>
</evidence>
<feature type="region of interest" description="Disordered" evidence="1">
    <location>
        <begin position="1"/>
        <end position="24"/>
    </location>
</feature>
<protein>
    <submittedName>
        <fullName evidence="2">Uncharacterized protein</fullName>
    </submittedName>
</protein>
<keyword evidence="3" id="KW-1185">Reference proteome</keyword>
<feature type="compositionally biased region" description="Polar residues" evidence="1">
    <location>
        <begin position="34"/>
        <end position="43"/>
    </location>
</feature>
<reference evidence="2 3" key="1">
    <citation type="submission" date="2023-03" db="EMBL/GenBank/DDBJ databases">
        <title>WGS of Gossypium arboreum.</title>
        <authorList>
            <person name="Yu D."/>
        </authorList>
    </citation>
    <scope>NUCLEOTIDE SEQUENCE [LARGE SCALE GENOMIC DNA]</scope>
    <source>
        <tissue evidence="2">Leaf</tissue>
    </source>
</reference>
<evidence type="ECO:0000256" key="1">
    <source>
        <dbReference type="SAM" id="MobiDB-lite"/>
    </source>
</evidence>
<feature type="region of interest" description="Disordered" evidence="1">
    <location>
        <begin position="34"/>
        <end position="53"/>
    </location>
</feature>